<reference evidence="2 3" key="1">
    <citation type="submission" date="2016-10" db="EMBL/GenBank/DDBJ databases">
        <authorList>
            <person name="de Groot N.N."/>
        </authorList>
    </citation>
    <scope>NUCLEOTIDE SEQUENCE [LARGE SCALE GENOMIC DNA]</scope>
    <source>
        <strain evidence="2 3">R-24608</strain>
    </source>
</reference>
<evidence type="ECO:0000313" key="3">
    <source>
        <dbReference type="Proteomes" id="UP000183656"/>
    </source>
</evidence>
<feature type="transmembrane region" description="Helical" evidence="1">
    <location>
        <begin position="12"/>
        <end position="35"/>
    </location>
</feature>
<dbReference type="Proteomes" id="UP000183656">
    <property type="component" value="Unassembled WGS sequence"/>
</dbReference>
<evidence type="ECO:0000256" key="1">
    <source>
        <dbReference type="SAM" id="Phobius"/>
    </source>
</evidence>
<dbReference type="RefSeq" id="WP_175537976.1">
    <property type="nucleotide sequence ID" value="NZ_CYIG01000048.1"/>
</dbReference>
<sequence>MKLLTDLFATDYGLMSVFVIAFILIMAVFFIRLFLGKINEGAVSAPPVVPGNKAKN</sequence>
<keyword evidence="1" id="KW-1133">Transmembrane helix</keyword>
<gene>
    <name evidence="2" type="ORF">SAMN04489707_10576</name>
</gene>
<dbReference type="Pfam" id="PF11346">
    <property type="entry name" value="DUF3149"/>
    <property type="match status" value="1"/>
</dbReference>
<keyword evidence="1" id="KW-0472">Membrane</keyword>
<keyword evidence="1" id="KW-0812">Transmembrane</keyword>
<dbReference type="AlphaFoldDB" id="A0A1I7KLJ9"/>
<protein>
    <recommendedName>
        <fullName evidence="4">DUF3149 domain-containing protein</fullName>
    </recommendedName>
</protein>
<dbReference type="EMBL" id="FPBX01000057">
    <property type="protein sequence ID" value="SFU98300.1"/>
    <property type="molecule type" value="Genomic_DNA"/>
</dbReference>
<accession>A0A1I7KLJ9</accession>
<dbReference type="InterPro" id="IPR021494">
    <property type="entry name" value="DUF3149"/>
</dbReference>
<organism evidence="2 3">
    <name type="scientific">Paenacidovorax caeni</name>
    <dbReference type="NCBI Taxonomy" id="343013"/>
    <lineage>
        <taxon>Bacteria</taxon>
        <taxon>Pseudomonadati</taxon>
        <taxon>Pseudomonadota</taxon>
        <taxon>Betaproteobacteria</taxon>
        <taxon>Burkholderiales</taxon>
        <taxon>Comamonadaceae</taxon>
        <taxon>Paenacidovorax</taxon>
    </lineage>
</organism>
<keyword evidence="3" id="KW-1185">Reference proteome</keyword>
<evidence type="ECO:0008006" key="4">
    <source>
        <dbReference type="Google" id="ProtNLM"/>
    </source>
</evidence>
<proteinExistence type="predicted"/>
<dbReference type="STRING" id="343013.SAMN04489707_10576"/>
<evidence type="ECO:0000313" key="2">
    <source>
        <dbReference type="EMBL" id="SFU98300.1"/>
    </source>
</evidence>
<name>A0A1I7KLJ9_9BURK</name>